<dbReference type="Proteomes" id="UP000290889">
    <property type="component" value="Chromosome"/>
</dbReference>
<feature type="transmembrane region" description="Helical" evidence="1">
    <location>
        <begin position="188"/>
        <end position="207"/>
    </location>
</feature>
<feature type="transmembrane region" description="Helical" evidence="1">
    <location>
        <begin position="128"/>
        <end position="148"/>
    </location>
</feature>
<evidence type="ECO:0000313" key="2">
    <source>
        <dbReference type="EMBL" id="QBA64741.1"/>
    </source>
</evidence>
<dbReference type="EMBL" id="CP035544">
    <property type="protein sequence ID" value="QBA64741.1"/>
    <property type="molecule type" value="Genomic_DNA"/>
</dbReference>
<reference evidence="2 3" key="1">
    <citation type="submission" date="2019-01" db="EMBL/GenBank/DDBJ databases">
        <title>Muriicola soli sp. nov., isolated from soil.</title>
        <authorList>
            <person name="Kang H.J."/>
            <person name="Kim S.B."/>
        </authorList>
    </citation>
    <scope>NUCLEOTIDE SEQUENCE [LARGE SCALE GENOMIC DNA]</scope>
    <source>
        <strain evidence="2 3">MMS17-SY002</strain>
    </source>
</reference>
<keyword evidence="1" id="KW-0812">Transmembrane</keyword>
<accession>A0A411EAI7</accession>
<keyword evidence="1" id="KW-0472">Membrane</keyword>
<feature type="transmembrane region" description="Helical" evidence="1">
    <location>
        <begin position="219"/>
        <end position="252"/>
    </location>
</feature>
<feature type="transmembrane region" description="Helical" evidence="1">
    <location>
        <begin position="160"/>
        <end position="182"/>
    </location>
</feature>
<dbReference type="RefSeq" id="WP_129605351.1">
    <property type="nucleotide sequence ID" value="NZ_CP035544.1"/>
</dbReference>
<evidence type="ECO:0000256" key="1">
    <source>
        <dbReference type="SAM" id="Phobius"/>
    </source>
</evidence>
<dbReference type="KEGG" id="mur:EQY75_09505"/>
<feature type="transmembrane region" description="Helical" evidence="1">
    <location>
        <begin position="82"/>
        <end position="100"/>
    </location>
</feature>
<organism evidence="2 3">
    <name type="scientific">Muriicola soli</name>
    <dbReference type="NCBI Taxonomy" id="2507538"/>
    <lineage>
        <taxon>Bacteria</taxon>
        <taxon>Pseudomonadati</taxon>
        <taxon>Bacteroidota</taxon>
        <taxon>Flavobacteriia</taxon>
        <taxon>Flavobacteriales</taxon>
        <taxon>Flavobacteriaceae</taxon>
        <taxon>Muriicola</taxon>
    </lineage>
</organism>
<dbReference type="Pfam" id="PF12412">
    <property type="entry name" value="DUF3667"/>
    <property type="match status" value="1"/>
</dbReference>
<dbReference type="InterPro" id="IPR022134">
    <property type="entry name" value="DUF3667"/>
</dbReference>
<dbReference type="OrthoDB" id="1143019at2"/>
<protein>
    <submittedName>
        <fullName evidence="2">DUF3667 domain-containing protein</fullName>
    </submittedName>
</protein>
<gene>
    <name evidence="2" type="ORF">EQY75_09505</name>
</gene>
<evidence type="ECO:0000313" key="3">
    <source>
        <dbReference type="Proteomes" id="UP000290889"/>
    </source>
</evidence>
<sequence>MNCKNCNTPQRTDFNYCPSCGAKAVKHRLTFRNLTYDITERYFNLDNTFIRTIVQLCIRPEVVIDAYINGVRRKYLNPISHLGIALTLSGLLIFIMQKVLTPDIFVEYGGQGMSEELSKKLFDAIFDYQTLLFILYIPVFAIAGYLTFNRKGYFLSEYMIAYIYIMAQWSIVIFPISLITLLVDPSAYMNLAIPMTFLMVFYSLFVMQRIHRFPVGATILRSFVFFLLTLIGYFAIIILFYAFMFLTGIVTLEDFLPKQ</sequence>
<proteinExistence type="predicted"/>
<name>A0A411EAI7_9FLAO</name>
<keyword evidence="1" id="KW-1133">Transmembrane helix</keyword>
<keyword evidence="3" id="KW-1185">Reference proteome</keyword>
<dbReference type="AlphaFoldDB" id="A0A411EAI7"/>